<comment type="caution">
    <text evidence="1">The sequence shown here is derived from an EMBL/GenBank/DDBJ whole genome shotgun (WGS) entry which is preliminary data.</text>
</comment>
<organism evidence="1 2">
    <name type="scientific">Arabidopsis thaliana x Arabidopsis arenosa</name>
    <dbReference type="NCBI Taxonomy" id="1240361"/>
    <lineage>
        <taxon>Eukaryota</taxon>
        <taxon>Viridiplantae</taxon>
        <taxon>Streptophyta</taxon>
        <taxon>Embryophyta</taxon>
        <taxon>Tracheophyta</taxon>
        <taxon>Spermatophyta</taxon>
        <taxon>Magnoliopsida</taxon>
        <taxon>eudicotyledons</taxon>
        <taxon>Gunneridae</taxon>
        <taxon>Pentapetalae</taxon>
        <taxon>rosids</taxon>
        <taxon>malvids</taxon>
        <taxon>Brassicales</taxon>
        <taxon>Brassicaceae</taxon>
        <taxon>Camelineae</taxon>
        <taxon>Arabidopsis</taxon>
    </lineage>
</organism>
<reference evidence="1 2" key="1">
    <citation type="submission" date="2020-12" db="EMBL/GenBank/DDBJ databases">
        <title>Concerted genomic and epigenomic changes stabilize Arabidopsis allopolyploids.</title>
        <authorList>
            <person name="Chen Z."/>
        </authorList>
    </citation>
    <scope>NUCLEOTIDE SEQUENCE [LARGE SCALE GENOMIC DNA]</scope>
    <source>
        <strain evidence="1">Allo738</strain>
        <tissue evidence="1">Leaf</tissue>
    </source>
</reference>
<evidence type="ECO:0000313" key="2">
    <source>
        <dbReference type="Proteomes" id="UP000694240"/>
    </source>
</evidence>
<proteinExistence type="predicted"/>
<protein>
    <submittedName>
        <fullName evidence="1">Uncharacterized protein</fullName>
    </submittedName>
</protein>
<gene>
    <name evidence="1" type="ORF">ISN45_At01g012840</name>
</gene>
<evidence type="ECO:0000313" key="1">
    <source>
        <dbReference type="EMBL" id="KAG7646105.1"/>
    </source>
</evidence>
<accession>A0A8T2GBW4</accession>
<sequence length="79" mass="8210">MARTKEISGWSRIDLPEIFPLSWPELGPGASGSGTGDVAVSIGQSLVGEGKNEDISGALIYGKTAGEAKIVDSLQTRVH</sequence>
<keyword evidence="2" id="KW-1185">Reference proteome</keyword>
<dbReference type="EMBL" id="JAEFBK010000001">
    <property type="protein sequence ID" value="KAG7646105.1"/>
    <property type="molecule type" value="Genomic_DNA"/>
</dbReference>
<dbReference type="Proteomes" id="UP000694240">
    <property type="component" value="Chromosome 1"/>
</dbReference>
<name>A0A8T2GBW4_9BRAS</name>
<dbReference type="AlphaFoldDB" id="A0A8T2GBW4"/>